<keyword evidence="1" id="KW-0732">Signal</keyword>
<dbReference type="EMBL" id="ANJA01000269">
    <property type="protein sequence ID" value="ETO84638.1"/>
    <property type="molecule type" value="Genomic_DNA"/>
</dbReference>
<dbReference type="PANTHER" id="PTHR22538">
    <property type="entry name" value="CILIA- AND FLAGELLA-ASSOCIATED PROTEIN 74"/>
    <property type="match status" value="1"/>
</dbReference>
<accession>A0A081B0H7</accession>
<dbReference type="AlphaFoldDB" id="A0A081B0H7"/>
<name>A0A081B0H7_PHYNI</name>
<organism evidence="2 3">
    <name type="scientific">Phytophthora nicotianae P1976</name>
    <dbReference type="NCBI Taxonomy" id="1317066"/>
    <lineage>
        <taxon>Eukaryota</taxon>
        <taxon>Sar</taxon>
        <taxon>Stramenopiles</taxon>
        <taxon>Oomycota</taxon>
        <taxon>Peronosporomycetes</taxon>
        <taxon>Peronosporales</taxon>
        <taxon>Peronosporaceae</taxon>
        <taxon>Phytophthora</taxon>
    </lineage>
</organism>
<dbReference type="PANTHER" id="PTHR22538:SF1">
    <property type="entry name" value="VWFD DOMAIN-CONTAINING PROTEIN"/>
    <property type="match status" value="1"/>
</dbReference>
<gene>
    <name evidence="2" type="ORF">F444_01470</name>
</gene>
<evidence type="ECO:0000256" key="1">
    <source>
        <dbReference type="SAM" id="SignalP"/>
    </source>
</evidence>
<dbReference type="OrthoDB" id="95392at2759"/>
<dbReference type="SUPFAM" id="SSF53474">
    <property type="entry name" value="alpha/beta-Hydrolases"/>
    <property type="match status" value="1"/>
</dbReference>
<protein>
    <submittedName>
        <fullName evidence="2">Uncharacterized protein</fullName>
    </submittedName>
</protein>
<dbReference type="Gene3D" id="3.40.50.1820">
    <property type="entry name" value="alpha/beta hydrolase"/>
    <property type="match status" value="1"/>
</dbReference>
<evidence type="ECO:0000313" key="2">
    <source>
        <dbReference type="EMBL" id="ETO84638.1"/>
    </source>
</evidence>
<proteinExistence type="predicted"/>
<feature type="chain" id="PRO_5001754810" evidence="1">
    <location>
        <begin position="22"/>
        <end position="538"/>
    </location>
</feature>
<comment type="caution">
    <text evidence="2">The sequence shown here is derived from an EMBL/GenBank/DDBJ whole genome shotgun (WGS) entry which is preliminary data.</text>
</comment>
<feature type="signal peptide" evidence="1">
    <location>
        <begin position="1"/>
        <end position="21"/>
    </location>
</feature>
<dbReference type="InterPro" id="IPR029058">
    <property type="entry name" value="AB_hydrolase_fold"/>
</dbReference>
<dbReference type="Proteomes" id="UP000028582">
    <property type="component" value="Unassembled WGS sequence"/>
</dbReference>
<sequence>MRSPLLVVSFAVALILQVVVGTRGNGDFQTQQQFDFQQNTTTQWPSLRFNFRLKRSSMKVNGQSMFSMVADPVVSVDESHVLYDTFATFTEDTTVHNYTFVNGTAYYSSNDLNNSTAPATIECLDPELDHLPSINTIVDAINLAIPISRGPSGVVCSSENLFKIVVNDIDFALCASGLSEFTMYGSDMDITVEYVETRLSISSPMVMNDELPGCLNSMSPSIVTSTGKSVLTGKPVSTGGSRRLKAEFDFTWGDDSTCSCKSTPRPCIFIHGMGVPRELPENQDSLSYWGNITGHTPCCTTVKYAVLDTINNTWTNNTQQYKVCDRALAVSKTSKDTVISDTIIVSHSMGNLMLAGAIASGKCSLDSSTTWVGIAAPMKGSKASDFIQESCAGKTNFILEKMANDNGRCPPTTALKSMPFEGENYSTPAINKAFAAAQKAFQSNVSALMCSSSFWGLRSSDQTTLWALGMLGQHHSWKNDGMVEFQSCSVGFPESKFGRTWKDRFYRTKLNHYDMQFKHGDGWFSKAKMPVKWLECLL</sequence>
<reference evidence="2 3" key="1">
    <citation type="submission" date="2013-11" db="EMBL/GenBank/DDBJ databases">
        <title>The Genome Sequence of Phytophthora parasitica P1976.</title>
        <authorList>
            <consortium name="The Broad Institute Genomics Platform"/>
            <person name="Russ C."/>
            <person name="Tyler B."/>
            <person name="Panabieres F."/>
            <person name="Shan W."/>
            <person name="Tripathy S."/>
            <person name="Grunwald N."/>
            <person name="Machado M."/>
            <person name="Johnson C.S."/>
            <person name="Walker B."/>
            <person name="Young S."/>
            <person name="Zeng Q."/>
            <person name="Gargeya S."/>
            <person name="Fitzgerald M."/>
            <person name="Haas B."/>
            <person name="Abouelleil A."/>
            <person name="Allen A.W."/>
            <person name="Alvarado L."/>
            <person name="Arachchi H.M."/>
            <person name="Berlin A.M."/>
            <person name="Chapman S.B."/>
            <person name="Gainer-Dewar J."/>
            <person name="Goldberg J."/>
            <person name="Griggs A."/>
            <person name="Gujja S."/>
            <person name="Hansen M."/>
            <person name="Howarth C."/>
            <person name="Imamovic A."/>
            <person name="Ireland A."/>
            <person name="Larimer J."/>
            <person name="McCowan C."/>
            <person name="Murphy C."/>
            <person name="Pearson M."/>
            <person name="Poon T.W."/>
            <person name="Priest M."/>
            <person name="Roberts A."/>
            <person name="Saif S."/>
            <person name="Shea T."/>
            <person name="Sisk P."/>
            <person name="Sykes S."/>
            <person name="Wortman J."/>
            <person name="Nusbaum C."/>
            <person name="Birren B."/>
        </authorList>
    </citation>
    <scope>NUCLEOTIDE SEQUENCE [LARGE SCALE GENOMIC DNA]</scope>
    <source>
        <strain evidence="2 3">P1976</strain>
    </source>
</reference>
<evidence type="ECO:0000313" key="3">
    <source>
        <dbReference type="Proteomes" id="UP000028582"/>
    </source>
</evidence>